<reference evidence="3" key="1">
    <citation type="submission" date="2025-08" db="UniProtKB">
        <authorList>
            <consortium name="RefSeq"/>
        </authorList>
    </citation>
    <scope>IDENTIFICATION</scope>
    <source>
        <tissue evidence="3">Testes</tissue>
    </source>
</reference>
<dbReference type="Proteomes" id="UP000694865">
    <property type="component" value="Unplaced"/>
</dbReference>
<feature type="region of interest" description="Disordered" evidence="1">
    <location>
        <begin position="1"/>
        <end position="21"/>
    </location>
</feature>
<name>A0ABM0LXK6_SACKO</name>
<proteinExistence type="predicted"/>
<evidence type="ECO:0000313" key="2">
    <source>
        <dbReference type="Proteomes" id="UP000694865"/>
    </source>
</evidence>
<sequence length="408" mass="46765">MTHLKMAESSPTSDNASAGNTIINVNGNDNTVMVFKNNNDSNVTIQYRDGHVASQSEKTEPVTDVGLLVSCDERATTSRKKGSASKYVRDCPPNIRTKYRPLKSERYKEIVVKLSYLTQRGLWTKLHRYCEQLYSNLRTCENTDLQIVVLSYQTIAECLQMKMYNAAEHIALMTDLLPRALNREFLKARLYYVRGYKSRKDCDYVNAAKYFECALKIFQTFEPCVFHGAALFHQACVKYACLPSTWTGNLLQDVIDDIDKASRMFQSSDLELSFNIQQRAIVKQAMVLIDCDNSVGRQRELLGDVVRKVKRSRFLLKSLNMYKDPVNPSKYTNCNYLLGQANCHYRLGEHLFKTSPGESLTHYVKAKFFALDALCVAEKHTFNSEIRSINFFLEDVLPKIRCFNEAKI</sequence>
<keyword evidence="2" id="KW-1185">Reference proteome</keyword>
<protein>
    <submittedName>
        <fullName evidence="3">Uncharacterized protein LOC102803744</fullName>
    </submittedName>
</protein>
<gene>
    <name evidence="3" type="primary">LOC102803744</name>
</gene>
<feature type="compositionally biased region" description="Polar residues" evidence="1">
    <location>
        <begin position="9"/>
        <end position="21"/>
    </location>
</feature>
<dbReference type="GeneID" id="102803744"/>
<dbReference type="RefSeq" id="XP_006812497.1">
    <property type="nucleotide sequence ID" value="XM_006812434.1"/>
</dbReference>
<evidence type="ECO:0000256" key="1">
    <source>
        <dbReference type="SAM" id="MobiDB-lite"/>
    </source>
</evidence>
<accession>A0ABM0LXK6</accession>
<organism evidence="2 3">
    <name type="scientific">Saccoglossus kowalevskii</name>
    <name type="common">Acorn worm</name>
    <dbReference type="NCBI Taxonomy" id="10224"/>
    <lineage>
        <taxon>Eukaryota</taxon>
        <taxon>Metazoa</taxon>
        <taxon>Hemichordata</taxon>
        <taxon>Enteropneusta</taxon>
        <taxon>Harrimaniidae</taxon>
        <taxon>Saccoglossus</taxon>
    </lineage>
</organism>
<evidence type="ECO:0000313" key="3">
    <source>
        <dbReference type="RefSeq" id="XP_006812497.1"/>
    </source>
</evidence>